<dbReference type="EMBL" id="CAJJDM010000058">
    <property type="protein sequence ID" value="CAD8076881.1"/>
    <property type="molecule type" value="Genomic_DNA"/>
</dbReference>
<dbReference type="AlphaFoldDB" id="A0A8S1MES0"/>
<sequence>MKNIKNYRVNKVALNLQNQDKFKSFNQFITSLKTFDRVIYNHYYQREIRIKTEQQESLVSKATFKIKDLLC</sequence>
<accession>A0A8S1MES0</accession>
<evidence type="ECO:0000313" key="1">
    <source>
        <dbReference type="EMBL" id="CAD8076881.1"/>
    </source>
</evidence>
<keyword evidence="2" id="KW-1185">Reference proteome</keyword>
<reference evidence="1" key="1">
    <citation type="submission" date="2021-01" db="EMBL/GenBank/DDBJ databases">
        <authorList>
            <consortium name="Genoscope - CEA"/>
            <person name="William W."/>
        </authorList>
    </citation>
    <scope>NUCLEOTIDE SEQUENCE</scope>
</reference>
<proteinExistence type="predicted"/>
<gene>
    <name evidence="1" type="ORF">PPRIM_AZ9-3.1.T0570103</name>
</gene>
<organism evidence="1 2">
    <name type="scientific">Paramecium primaurelia</name>
    <dbReference type="NCBI Taxonomy" id="5886"/>
    <lineage>
        <taxon>Eukaryota</taxon>
        <taxon>Sar</taxon>
        <taxon>Alveolata</taxon>
        <taxon>Ciliophora</taxon>
        <taxon>Intramacronucleata</taxon>
        <taxon>Oligohymenophorea</taxon>
        <taxon>Peniculida</taxon>
        <taxon>Parameciidae</taxon>
        <taxon>Paramecium</taxon>
    </lineage>
</organism>
<name>A0A8S1MES0_PARPR</name>
<evidence type="ECO:0000313" key="2">
    <source>
        <dbReference type="Proteomes" id="UP000688137"/>
    </source>
</evidence>
<dbReference type="Proteomes" id="UP000688137">
    <property type="component" value="Unassembled WGS sequence"/>
</dbReference>
<protein>
    <submittedName>
        <fullName evidence="1">Uncharacterized protein</fullName>
    </submittedName>
</protein>
<comment type="caution">
    <text evidence="1">The sequence shown here is derived from an EMBL/GenBank/DDBJ whole genome shotgun (WGS) entry which is preliminary data.</text>
</comment>